<keyword evidence="3" id="KW-1185">Reference proteome</keyword>
<proteinExistence type="predicted"/>
<feature type="signal peptide" evidence="1">
    <location>
        <begin position="1"/>
        <end position="28"/>
    </location>
</feature>
<organism evidence="2 3">
    <name type="scientific">Lacipirellula parvula</name>
    <dbReference type="NCBI Taxonomy" id="2650471"/>
    <lineage>
        <taxon>Bacteria</taxon>
        <taxon>Pseudomonadati</taxon>
        <taxon>Planctomycetota</taxon>
        <taxon>Planctomycetia</taxon>
        <taxon>Pirellulales</taxon>
        <taxon>Lacipirellulaceae</taxon>
        <taxon>Lacipirellula</taxon>
    </lineage>
</organism>
<dbReference type="AlphaFoldDB" id="A0A5K7X4K1"/>
<sequence>MKTHSCSQPTMMGALCTLVILATACLCASTDAATLVGYQSNGGHSISLFLKGGALNNGFNALSLKATSNAFANVNSGLAAGVPRPAGQAFTYRNRALELDPLDPDVPGVGKGWTILGPIINTTEVSFGGGPLGKKITTAGEPRGELFLANLYSGQLNGFSEFNATLTLVYGGDTVLTESLSVPLGGLPPLPEVPEPSSAALFMAAIVGGAIAQRKRAAVQTESAGRPAWISH</sequence>
<protein>
    <recommendedName>
        <fullName evidence="4">PEP-CTERM protein-sorting domain-containing protein</fullName>
    </recommendedName>
</protein>
<gene>
    <name evidence="2" type="ORF">PLANPX_1082</name>
</gene>
<dbReference type="InterPro" id="IPR013424">
    <property type="entry name" value="Ice-binding_C"/>
</dbReference>
<dbReference type="PROSITE" id="PS51257">
    <property type="entry name" value="PROKAR_LIPOPROTEIN"/>
    <property type="match status" value="1"/>
</dbReference>
<feature type="chain" id="PRO_5025071261" description="PEP-CTERM protein-sorting domain-containing protein" evidence="1">
    <location>
        <begin position="29"/>
        <end position="232"/>
    </location>
</feature>
<keyword evidence="1" id="KW-0732">Signal</keyword>
<name>A0A5K7X4K1_9BACT</name>
<dbReference type="KEGG" id="lpav:PLANPX_1082"/>
<reference evidence="3" key="1">
    <citation type="submission" date="2019-10" db="EMBL/GenBank/DDBJ databases">
        <title>Lacipirellula parvula gen. nov., sp. nov., representing a lineage of planctomycetes widespread in freshwater anoxic habitats, and description of the family Lacipirellulaceae.</title>
        <authorList>
            <person name="Dedysh S.N."/>
            <person name="Kulichevskaya I.S."/>
            <person name="Beletsky A.V."/>
            <person name="Rakitin A.L."/>
            <person name="Mardanov A.V."/>
            <person name="Ivanova A.A."/>
            <person name="Saltykova V.X."/>
            <person name="Rijpstra W.I.C."/>
            <person name="Sinninghe Damste J.S."/>
            <person name="Ravin N.V."/>
        </authorList>
    </citation>
    <scope>NUCLEOTIDE SEQUENCE [LARGE SCALE GENOMIC DNA]</scope>
    <source>
        <strain evidence="3">PX69</strain>
    </source>
</reference>
<evidence type="ECO:0000256" key="1">
    <source>
        <dbReference type="SAM" id="SignalP"/>
    </source>
</evidence>
<dbReference type="NCBIfam" id="TIGR02595">
    <property type="entry name" value="PEP_CTERM"/>
    <property type="match status" value="1"/>
</dbReference>
<dbReference type="EMBL" id="AP021861">
    <property type="protein sequence ID" value="BBO31470.1"/>
    <property type="molecule type" value="Genomic_DNA"/>
</dbReference>
<dbReference type="Proteomes" id="UP000326837">
    <property type="component" value="Chromosome"/>
</dbReference>
<evidence type="ECO:0000313" key="2">
    <source>
        <dbReference type="EMBL" id="BBO31470.1"/>
    </source>
</evidence>
<evidence type="ECO:0000313" key="3">
    <source>
        <dbReference type="Proteomes" id="UP000326837"/>
    </source>
</evidence>
<evidence type="ECO:0008006" key="4">
    <source>
        <dbReference type="Google" id="ProtNLM"/>
    </source>
</evidence>
<accession>A0A5K7X4K1</accession>